<dbReference type="RefSeq" id="WP_244722712.1">
    <property type="nucleotide sequence ID" value="NZ_CP095072.1"/>
</dbReference>
<dbReference type="Proteomes" id="UP000831782">
    <property type="component" value="Chromosome"/>
</dbReference>
<dbReference type="PROSITE" id="PS51354">
    <property type="entry name" value="GLUTAREDOXIN_2"/>
    <property type="match status" value="1"/>
</dbReference>
<dbReference type="Gene3D" id="3.40.30.10">
    <property type="entry name" value="Glutaredoxin"/>
    <property type="match status" value="1"/>
</dbReference>
<evidence type="ECO:0000313" key="1">
    <source>
        <dbReference type="EMBL" id="UOQ49833.1"/>
    </source>
</evidence>
<dbReference type="InterPro" id="IPR036249">
    <property type="entry name" value="Thioredoxin-like_sf"/>
</dbReference>
<dbReference type="SUPFAM" id="SSF52833">
    <property type="entry name" value="Thioredoxin-like"/>
    <property type="match status" value="1"/>
</dbReference>
<proteinExistence type="predicted"/>
<reference evidence="1 2" key="1">
    <citation type="submission" date="2022-04" db="EMBL/GenBank/DDBJ databases">
        <title>Gracilibacillus sp. isolated from saltern.</title>
        <authorList>
            <person name="Won M."/>
            <person name="Lee C.-M."/>
            <person name="Woen H.-Y."/>
            <person name="Kwon S.-W."/>
        </authorList>
    </citation>
    <scope>NUCLEOTIDE SEQUENCE [LARGE SCALE GENOMIC DNA]</scope>
    <source>
        <strain evidence="1 2">SSWR10-1</strain>
    </source>
</reference>
<organism evidence="1 2">
    <name type="scientific">Gracilibacillus caseinilyticus</name>
    <dbReference type="NCBI Taxonomy" id="2932256"/>
    <lineage>
        <taxon>Bacteria</taxon>
        <taxon>Bacillati</taxon>
        <taxon>Bacillota</taxon>
        <taxon>Bacilli</taxon>
        <taxon>Bacillales</taxon>
        <taxon>Bacillaceae</taxon>
        <taxon>Gracilibacillus</taxon>
    </lineage>
</organism>
<dbReference type="Gene3D" id="1.20.1290.10">
    <property type="entry name" value="AhpD-like"/>
    <property type="match status" value="1"/>
</dbReference>
<keyword evidence="2" id="KW-1185">Reference proteome</keyword>
<sequence>MPNQSNITVFLKEGELESEKMKEVLRDTGNLFFKRLDTETSLHENAVVYLSGKATIPQLFIGSYPIGGTEILERLWKSRRIRDIIHFLTEEPGINMGAYHAESLEIGAEDSHFIDYIPKSDGTSSKDPEQWPILHFYKDFFGFWPNTFVYLHHWPEVYKRFFYCHNMPTIQSAKKILGPAMLCAVGYATSNAHGCNYCQVHSVATMGDMSMTAIEQLRLARIGQREENNPFDEYWVSIADLASMATLNQVPPHYLERLHHLAPSEKNRFVVNEEIMAVALVSAAFGFLNVFNDLVGLEIEGGWAVAAEQRLQLESGRHAVNSNQNPTNLDHPLPTNGPSIDQMMKKYIKEVKDYSSYCKQHVGMLPPWIAAFPEHLRSLQAAFYSEVMTHKPNSHLTCELKHLMAYVSHIEKEHQKLAEAEAYMAHFVSSDKNRTIERIQHAFAIASHRGGNSQLFSLAEQAALQLAYVSAQMPLVTPRRFSQQIADHFDADTCIELFVVCGIASLNQRFTAIISWPQDPVILQFMNENKLERNLEILRFPLL</sequence>
<dbReference type="SUPFAM" id="SSF69118">
    <property type="entry name" value="AhpD-like"/>
    <property type="match status" value="2"/>
</dbReference>
<dbReference type="EMBL" id="CP095072">
    <property type="protein sequence ID" value="UOQ49833.1"/>
    <property type="molecule type" value="Genomic_DNA"/>
</dbReference>
<dbReference type="InterPro" id="IPR029032">
    <property type="entry name" value="AhpD-like"/>
</dbReference>
<accession>A0ABY4F177</accession>
<name>A0ABY4F177_9BACI</name>
<evidence type="ECO:0000313" key="2">
    <source>
        <dbReference type="Proteomes" id="UP000831782"/>
    </source>
</evidence>
<gene>
    <name evidence="1" type="ORF">MUN88_07100</name>
</gene>
<protein>
    <submittedName>
        <fullName evidence="1">Uncharacterized protein</fullName>
    </submittedName>
</protein>